<evidence type="ECO:0000313" key="1">
    <source>
        <dbReference type="EMBL" id="ACF14158.1"/>
    </source>
</evidence>
<gene>
    <name evidence="1" type="ordered locus">Ctha_1701</name>
</gene>
<dbReference type="STRING" id="517418.Ctha_1701"/>
<organism evidence="1 2">
    <name type="scientific">Chloroherpeton thalassium (strain ATCC 35110 / GB-78)</name>
    <dbReference type="NCBI Taxonomy" id="517418"/>
    <lineage>
        <taxon>Bacteria</taxon>
        <taxon>Pseudomonadati</taxon>
        <taxon>Chlorobiota</taxon>
        <taxon>Chlorobiia</taxon>
        <taxon>Chlorobiales</taxon>
        <taxon>Chloroherpetonaceae</taxon>
        <taxon>Chloroherpeton</taxon>
    </lineage>
</organism>
<dbReference type="OrthoDB" id="598148at2"/>
<protein>
    <submittedName>
        <fullName evidence="1">Uncharacterized protein</fullName>
    </submittedName>
</protein>
<proteinExistence type="predicted"/>
<dbReference type="EMBL" id="CP001100">
    <property type="protein sequence ID" value="ACF14158.1"/>
    <property type="molecule type" value="Genomic_DNA"/>
</dbReference>
<accession>B3QT59</accession>
<dbReference type="eggNOG" id="ENOG50336XS">
    <property type="taxonomic scope" value="Bacteria"/>
</dbReference>
<evidence type="ECO:0000313" key="2">
    <source>
        <dbReference type="Proteomes" id="UP000001208"/>
    </source>
</evidence>
<name>B3QT59_CHLT3</name>
<dbReference type="KEGG" id="cts:Ctha_1701"/>
<dbReference type="HOGENOM" id="CLU_158479_0_0_10"/>
<keyword evidence="2" id="KW-1185">Reference proteome</keyword>
<dbReference type="AlphaFoldDB" id="B3QT59"/>
<dbReference type="RefSeq" id="WP_012500242.1">
    <property type="nucleotide sequence ID" value="NC_011026.1"/>
</dbReference>
<sequence length="99" mass="11143">MSTIEQKFSDEQLQIIGKVLIEKFDSLSSKAIDETATSNDQANLEFAKEVVALAKNRLFVQQNEALAQKGEDVWTERTSESHYPHIRLHGGVIEDDLPT</sequence>
<reference evidence="1 2" key="1">
    <citation type="submission" date="2008-06" db="EMBL/GenBank/DDBJ databases">
        <title>Complete sequence of Chloroherpeton thalassium ATCC 35110.</title>
        <authorList>
            <consortium name="US DOE Joint Genome Institute"/>
            <person name="Lucas S."/>
            <person name="Copeland A."/>
            <person name="Lapidus A."/>
            <person name="Glavina del Rio T."/>
            <person name="Dalin E."/>
            <person name="Tice H."/>
            <person name="Bruce D."/>
            <person name="Goodwin L."/>
            <person name="Pitluck S."/>
            <person name="Schmutz J."/>
            <person name="Larimer F."/>
            <person name="Land M."/>
            <person name="Hauser L."/>
            <person name="Kyrpides N."/>
            <person name="Mikhailova N."/>
            <person name="Liu Z."/>
            <person name="Li T."/>
            <person name="Zhao F."/>
            <person name="Overmann J."/>
            <person name="Bryant D.A."/>
            <person name="Richardson P."/>
        </authorList>
    </citation>
    <scope>NUCLEOTIDE SEQUENCE [LARGE SCALE GENOMIC DNA]</scope>
    <source>
        <strain evidence="2">ATCC 35110 / GB-78</strain>
    </source>
</reference>
<dbReference type="Proteomes" id="UP000001208">
    <property type="component" value="Chromosome"/>
</dbReference>